<name>A0A7E4VU84_PANRE</name>
<dbReference type="PANTHER" id="PTHR31627">
    <property type="entry name" value="SERPENTINE RECEPTOR CLASS GAMMA-RELATED"/>
    <property type="match status" value="1"/>
</dbReference>
<dbReference type="AlphaFoldDB" id="A0A7E4VU84"/>
<evidence type="ECO:0000256" key="2">
    <source>
        <dbReference type="ARBA" id="ARBA00005692"/>
    </source>
</evidence>
<feature type="transmembrane region" description="Helical" evidence="6">
    <location>
        <begin position="174"/>
        <end position="196"/>
    </location>
</feature>
<comment type="caution">
    <text evidence="6">Lacks conserved residue(s) required for the propagation of feature annotation.</text>
</comment>
<proteinExistence type="inferred from homology"/>
<evidence type="ECO:0000256" key="4">
    <source>
        <dbReference type="ARBA" id="ARBA00022989"/>
    </source>
</evidence>
<feature type="transmembrane region" description="Helical" evidence="6">
    <location>
        <begin position="34"/>
        <end position="56"/>
    </location>
</feature>
<dbReference type="Proteomes" id="UP000492821">
    <property type="component" value="Unassembled WGS sequence"/>
</dbReference>
<feature type="transmembrane region" description="Helical" evidence="6">
    <location>
        <begin position="120"/>
        <end position="138"/>
    </location>
</feature>
<dbReference type="PANTHER" id="PTHR31627:SF42">
    <property type="entry name" value="G_PROTEIN_RECEP_F1_2 DOMAIN-CONTAINING PROTEIN-RELATED"/>
    <property type="match status" value="1"/>
</dbReference>
<dbReference type="GO" id="GO:0016020">
    <property type="term" value="C:membrane"/>
    <property type="evidence" value="ECO:0007669"/>
    <property type="project" value="UniProtKB-SubCell"/>
</dbReference>
<dbReference type="GO" id="GO:0004888">
    <property type="term" value="F:transmembrane signaling receptor activity"/>
    <property type="evidence" value="ECO:0007669"/>
    <property type="project" value="InterPro"/>
</dbReference>
<reference evidence="7" key="1">
    <citation type="journal article" date="2013" name="Genetics">
        <title>The draft genome and transcriptome of Panagrellus redivivus are shaped by the harsh demands of a free-living lifestyle.</title>
        <authorList>
            <person name="Srinivasan J."/>
            <person name="Dillman A.R."/>
            <person name="Macchietto M.G."/>
            <person name="Heikkinen L."/>
            <person name="Lakso M."/>
            <person name="Fracchia K.M."/>
            <person name="Antoshechkin I."/>
            <person name="Mortazavi A."/>
            <person name="Wong G."/>
            <person name="Sternberg P.W."/>
        </authorList>
    </citation>
    <scope>NUCLEOTIDE SEQUENCE [LARGE SCALE GENOMIC DNA]</scope>
    <source>
        <strain evidence="7">MT8872</strain>
    </source>
</reference>
<feature type="transmembrane region" description="Helical" evidence="6">
    <location>
        <begin position="76"/>
        <end position="99"/>
    </location>
</feature>
<dbReference type="InterPro" id="IPR051119">
    <property type="entry name" value="Nematode_SR-like"/>
</dbReference>
<evidence type="ECO:0000313" key="8">
    <source>
        <dbReference type="WBParaSite" id="Pan_g3113.t1"/>
    </source>
</evidence>
<feature type="transmembrane region" description="Helical" evidence="6">
    <location>
        <begin position="6"/>
        <end position="22"/>
    </location>
</feature>
<evidence type="ECO:0000256" key="1">
    <source>
        <dbReference type="ARBA" id="ARBA00004141"/>
    </source>
</evidence>
<organism evidence="7 8">
    <name type="scientific">Panagrellus redivivus</name>
    <name type="common">Microworm</name>
    <dbReference type="NCBI Taxonomy" id="6233"/>
    <lineage>
        <taxon>Eukaryota</taxon>
        <taxon>Metazoa</taxon>
        <taxon>Ecdysozoa</taxon>
        <taxon>Nematoda</taxon>
        <taxon>Chromadorea</taxon>
        <taxon>Rhabditida</taxon>
        <taxon>Tylenchina</taxon>
        <taxon>Panagrolaimomorpha</taxon>
        <taxon>Panagrolaimoidea</taxon>
        <taxon>Panagrolaimidae</taxon>
        <taxon>Panagrellus</taxon>
    </lineage>
</organism>
<dbReference type="GO" id="GO:0007606">
    <property type="term" value="P:sensory perception of chemical stimulus"/>
    <property type="evidence" value="ECO:0007669"/>
    <property type="project" value="UniProtKB-UniRule"/>
</dbReference>
<dbReference type="Pfam" id="PF02118">
    <property type="entry name" value="Srg"/>
    <property type="match status" value="1"/>
</dbReference>
<comment type="similarity">
    <text evidence="2 6">Belongs to the nematode receptor-like protein srg family.</text>
</comment>
<reference evidence="8" key="2">
    <citation type="submission" date="2020-10" db="UniProtKB">
        <authorList>
            <consortium name="WormBaseParasite"/>
        </authorList>
    </citation>
    <scope>IDENTIFICATION</scope>
</reference>
<dbReference type="InterPro" id="IPR000609">
    <property type="entry name" value="7TM_GPCR_serpentine_rcpt_Srg"/>
</dbReference>
<sequence>MVYIIPSVIMYLLLLNIYCFSRERAKFKSAFYKIFTIQSIASIFSSVAFELCVRLPPAPAATPLLKLLPWQGPVPTVMLVICYHVNAVLFICEGIISFNRATAIFLGREFDEFWEKAMKYVYAIVIVLPNVVTFSLWYQHVTIDYLDPSNPEGGLSWDKRIVDPLTRIITTVNLFVLFAAICGWTIVWNVYTFYFITYRHKKGASYSTQLNKGDVKLSFFCFNICVLHILTVIMTVSHQNE</sequence>
<evidence type="ECO:0000256" key="3">
    <source>
        <dbReference type="ARBA" id="ARBA00022692"/>
    </source>
</evidence>
<dbReference type="WBParaSite" id="Pan_g3113.t1">
    <property type="protein sequence ID" value="Pan_g3113.t1"/>
    <property type="gene ID" value="Pan_g3113"/>
</dbReference>
<keyword evidence="4 6" id="KW-1133">Transmembrane helix</keyword>
<protein>
    <recommendedName>
        <fullName evidence="6">Serpentine receptor class gamma</fullName>
    </recommendedName>
</protein>
<accession>A0A7E4VU84</accession>
<evidence type="ECO:0000256" key="6">
    <source>
        <dbReference type="RuleBase" id="RU280813"/>
    </source>
</evidence>
<feature type="transmembrane region" description="Helical" evidence="6">
    <location>
        <begin position="217"/>
        <end position="236"/>
    </location>
</feature>
<comment type="subcellular location">
    <subcellularLocation>
        <location evidence="1">Membrane</location>
        <topology evidence="1">Multi-pass membrane protein</topology>
    </subcellularLocation>
</comment>
<keyword evidence="5 6" id="KW-0472">Membrane</keyword>
<keyword evidence="7" id="KW-1185">Reference proteome</keyword>
<keyword evidence="3 6" id="KW-0812">Transmembrane</keyword>
<evidence type="ECO:0000256" key="5">
    <source>
        <dbReference type="ARBA" id="ARBA00023136"/>
    </source>
</evidence>
<evidence type="ECO:0000313" key="7">
    <source>
        <dbReference type="Proteomes" id="UP000492821"/>
    </source>
</evidence>